<dbReference type="Proteomes" id="UP000018467">
    <property type="component" value="Unassembled WGS sequence"/>
</dbReference>
<reference evidence="2" key="3">
    <citation type="submission" date="2025-08" db="UniProtKB">
        <authorList>
            <consortium name="Ensembl"/>
        </authorList>
    </citation>
    <scope>IDENTIFICATION</scope>
</reference>
<feature type="transmembrane region" description="Helical" evidence="1">
    <location>
        <begin position="6"/>
        <end position="24"/>
    </location>
</feature>
<protein>
    <submittedName>
        <fullName evidence="2">Uncharacterized protein</fullName>
    </submittedName>
</protein>
<evidence type="ECO:0000313" key="3">
    <source>
        <dbReference type="Proteomes" id="UP000018467"/>
    </source>
</evidence>
<organism evidence="2 3">
    <name type="scientific">Astyanax mexicanus</name>
    <name type="common">Blind cave fish</name>
    <name type="synonym">Astyanax fasciatus mexicanus</name>
    <dbReference type="NCBI Taxonomy" id="7994"/>
    <lineage>
        <taxon>Eukaryota</taxon>
        <taxon>Metazoa</taxon>
        <taxon>Chordata</taxon>
        <taxon>Craniata</taxon>
        <taxon>Vertebrata</taxon>
        <taxon>Euteleostomi</taxon>
        <taxon>Actinopterygii</taxon>
        <taxon>Neopterygii</taxon>
        <taxon>Teleostei</taxon>
        <taxon>Ostariophysi</taxon>
        <taxon>Characiformes</taxon>
        <taxon>Characoidei</taxon>
        <taxon>Acestrorhamphidae</taxon>
        <taxon>Acestrorhamphinae</taxon>
        <taxon>Astyanax</taxon>
    </lineage>
</organism>
<dbReference type="InParanoid" id="A0A3B1IJ92"/>
<sequence>PFNQIAFATLLGVGGGIYIYKPMFELPRRSRSTPSQQDIKTEADS</sequence>
<keyword evidence="1" id="KW-0812">Transmembrane</keyword>
<proteinExistence type="predicted"/>
<name>A0A3B1IJ92_ASTMX</name>
<accession>A0A3B1IJ92</accession>
<dbReference type="Ensembl" id="ENSAMXT00000047605.1">
    <property type="protein sequence ID" value="ENSAMXP00000029309.1"/>
    <property type="gene ID" value="ENSAMXG00000040153.1"/>
</dbReference>
<evidence type="ECO:0000256" key="1">
    <source>
        <dbReference type="SAM" id="Phobius"/>
    </source>
</evidence>
<keyword evidence="1" id="KW-1133">Transmembrane helix</keyword>
<dbReference type="GeneTree" id="ENSGT00940000178971"/>
<keyword evidence="1" id="KW-0472">Membrane</keyword>
<dbReference type="Pfam" id="PF23670">
    <property type="entry name" value="PIGBOS1"/>
    <property type="match status" value="1"/>
</dbReference>
<keyword evidence="3" id="KW-1185">Reference proteome</keyword>
<dbReference type="InterPro" id="IPR057394">
    <property type="entry name" value="PIGBOS1"/>
</dbReference>
<reference evidence="3" key="1">
    <citation type="submission" date="2013-03" db="EMBL/GenBank/DDBJ databases">
        <authorList>
            <person name="Jeffery W."/>
            <person name="Warren W."/>
            <person name="Wilson R.K."/>
        </authorList>
    </citation>
    <scope>NUCLEOTIDE SEQUENCE</scope>
    <source>
        <strain evidence="3">female</strain>
    </source>
</reference>
<dbReference type="Bgee" id="ENSAMXG00000040153">
    <property type="expression patterns" value="Expressed in testis and 14 other cell types or tissues"/>
</dbReference>
<reference evidence="2" key="4">
    <citation type="submission" date="2025-09" db="UniProtKB">
        <authorList>
            <consortium name="Ensembl"/>
        </authorList>
    </citation>
    <scope>IDENTIFICATION</scope>
</reference>
<dbReference type="AlphaFoldDB" id="A0A3B1IJ92"/>
<reference evidence="3" key="2">
    <citation type="journal article" date="2014" name="Nat. Commun.">
        <title>The cavefish genome reveals candidate genes for eye loss.</title>
        <authorList>
            <person name="McGaugh S.E."/>
            <person name="Gross J.B."/>
            <person name="Aken B."/>
            <person name="Blin M."/>
            <person name="Borowsky R."/>
            <person name="Chalopin D."/>
            <person name="Hinaux H."/>
            <person name="Jeffery W.R."/>
            <person name="Keene A."/>
            <person name="Ma L."/>
            <person name="Minx P."/>
            <person name="Murphy D."/>
            <person name="O'Quin K.E."/>
            <person name="Retaux S."/>
            <person name="Rohner N."/>
            <person name="Searle S.M."/>
            <person name="Stahl B.A."/>
            <person name="Tabin C."/>
            <person name="Volff J.N."/>
            <person name="Yoshizawa M."/>
            <person name="Warren W.C."/>
        </authorList>
    </citation>
    <scope>NUCLEOTIDE SEQUENCE [LARGE SCALE GENOMIC DNA]</scope>
    <source>
        <strain evidence="3">female</strain>
    </source>
</reference>
<evidence type="ECO:0000313" key="2">
    <source>
        <dbReference type="Ensembl" id="ENSAMXP00000029309.1"/>
    </source>
</evidence>